<dbReference type="SUPFAM" id="SSF48264">
    <property type="entry name" value="Cytochrome P450"/>
    <property type="match status" value="1"/>
</dbReference>
<evidence type="ECO:0000313" key="7">
    <source>
        <dbReference type="EMBL" id="OIW33988.1"/>
    </source>
</evidence>
<accession>A0A1J7JX51</accession>
<organism evidence="7 8">
    <name type="scientific">Coniochaeta ligniaria NRRL 30616</name>
    <dbReference type="NCBI Taxonomy" id="1408157"/>
    <lineage>
        <taxon>Eukaryota</taxon>
        <taxon>Fungi</taxon>
        <taxon>Dikarya</taxon>
        <taxon>Ascomycota</taxon>
        <taxon>Pezizomycotina</taxon>
        <taxon>Sordariomycetes</taxon>
        <taxon>Sordariomycetidae</taxon>
        <taxon>Coniochaetales</taxon>
        <taxon>Coniochaetaceae</taxon>
        <taxon>Coniochaeta</taxon>
    </lineage>
</organism>
<keyword evidence="2" id="KW-0479">Metal-binding</keyword>
<dbReference type="Pfam" id="PF00067">
    <property type="entry name" value="p450"/>
    <property type="match status" value="1"/>
</dbReference>
<dbReference type="GO" id="GO:0005506">
    <property type="term" value="F:iron ion binding"/>
    <property type="evidence" value="ECO:0007669"/>
    <property type="project" value="InterPro"/>
</dbReference>
<keyword evidence="8" id="KW-1185">Reference proteome</keyword>
<name>A0A1J7JX51_9PEZI</name>
<keyword evidence="6" id="KW-0812">Transmembrane</keyword>
<protein>
    <submittedName>
        <fullName evidence="7">Cytochrome P450</fullName>
    </submittedName>
</protein>
<dbReference type="Gene3D" id="1.10.630.10">
    <property type="entry name" value="Cytochrome P450"/>
    <property type="match status" value="2"/>
</dbReference>
<feature type="transmembrane region" description="Helical" evidence="6">
    <location>
        <begin position="6"/>
        <end position="22"/>
    </location>
</feature>
<dbReference type="PANTHER" id="PTHR46300">
    <property type="entry name" value="P450, PUTATIVE (EUROFUNG)-RELATED-RELATED"/>
    <property type="match status" value="1"/>
</dbReference>
<keyword evidence="6" id="KW-1133">Transmembrane helix</keyword>
<keyword evidence="4" id="KW-0408">Iron</keyword>
<evidence type="ECO:0000313" key="8">
    <source>
        <dbReference type="Proteomes" id="UP000182658"/>
    </source>
</evidence>
<evidence type="ECO:0000256" key="2">
    <source>
        <dbReference type="ARBA" id="ARBA00022723"/>
    </source>
</evidence>
<dbReference type="GO" id="GO:0004497">
    <property type="term" value="F:monooxygenase activity"/>
    <property type="evidence" value="ECO:0007669"/>
    <property type="project" value="UniProtKB-KW"/>
</dbReference>
<proteinExistence type="inferred from homology"/>
<keyword evidence="5" id="KW-0503">Monooxygenase</keyword>
<dbReference type="GO" id="GO:0016705">
    <property type="term" value="F:oxidoreductase activity, acting on paired donors, with incorporation or reduction of molecular oxygen"/>
    <property type="evidence" value="ECO:0007669"/>
    <property type="project" value="InterPro"/>
</dbReference>
<dbReference type="OrthoDB" id="1103324at2759"/>
<dbReference type="InterPro" id="IPR001128">
    <property type="entry name" value="Cyt_P450"/>
</dbReference>
<evidence type="ECO:0000256" key="4">
    <source>
        <dbReference type="ARBA" id="ARBA00023004"/>
    </source>
</evidence>
<evidence type="ECO:0000256" key="3">
    <source>
        <dbReference type="ARBA" id="ARBA00023002"/>
    </source>
</evidence>
<sequence length="332" mass="38037">MTIIHTVALIAVVACIMGRLLMIGRRPKNYPPGPPTLPLIGNLHQFEKWAREYGLVYSLILGTKILVVLSSDKAVKDLLDKRSGIYSYRQEIGGLRFLMMTRKLVHSIFNVSTAKSYMLYEMLTKPKGFLFHIRRYSNTLTTTIIFGWRTLTYEDDKIKQLFDGTSIAALIDFFPLLRRLPDFLLPAAKKAKELYKREKPLYLGHWLKAKEESRNGTIKPCFCEELVIVGSDTMASTLYAFETLRWMPTTILGAVPYVVTKDDYYEGILIPKNANILNNVWAIHIDLARYPEPRNFVDAVFTFGGIYVAERSLFLSISRILWAFNIELAFDG</sequence>
<comment type="similarity">
    <text evidence="1">Belongs to the cytochrome P450 family.</text>
</comment>
<keyword evidence="6" id="KW-0472">Membrane</keyword>
<dbReference type="EMBL" id="KV875094">
    <property type="protein sequence ID" value="OIW33988.1"/>
    <property type="molecule type" value="Genomic_DNA"/>
</dbReference>
<dbReference type="InParanoid" id="A0A1J7JX51"/>
<dbReference type="PANTHER" id="PTHR46300:SF2">
    <property type="entry name" value="CYTOCHROME P450 MONOOXYGENASE ALNH-RELATED"/>
    <property type="match status" value="1"/>
</dbReference>
<dbReference type="STRING" id="1408157.A0A1J7JX51"/>
<dbReference type="GO" id="GO:0020037">
    <property type="term" value="F:heme binding"/>
    <property type="evidence" value="ECO:0007669"/>
    <property type="project" value="InterPro"/>
</dbReference>
<dbReference type="AlphaFoldDB" id="A0A1J7JX51"/>
<keyword evidence="3" id="KW-0560">Oxidoreductase</keyword>
<evidence type="ECO:0000256" key="6">
    <source>
        <dbReference type="SAM" id="Phobius"/>
    </source>
</evidence>
<evidence type="ECO:0000256" key="5">
    <source>
        <dbReference type="ARBA" id="ARBA00023033"/>
    </source>
</evidence>
<reference evidence="7 8" key="1">
    <citation type="submission" date="2016-10" db="EMBL/GenBank/DDBJ databases">
        <title>Draft genome sequence of Coniochaeta ligniaria NRRL30616, a lignocellulolytic fungus for bioabatement of inhibitors in plant biomass hydrolysates.</title>
        <authorList>
            <consortium name="DOE Joint Genome Institute"/>
            <person name="Jimenez D.J."/>
            <person name="Hector R.E."/>
            <person name="Riley R."/>
            <person name="Sun H."/>
            <person name="Grigoriev I.V."/>
            <person name="Van Elsas J.D."/>
            <person name="Nichols N.N."/>
        </authorList>
    </citation>
    <scope>NUCLEOTIDE SEQUENCE [LARGE SCALE GENOMIC DNA]</scope>
    <source>
        <strain evidence="7 8">NRRL 30616</strain>
    </source>
</reference>
<dbReference type="InterPro" id="IPR036396">
    <property type="entry name" value="Cyt_P450_sf"/>
</dbReference>
<gene>
    <name evidence="7" type="ORF">CONLIGDRAFT_652379</name>
</gene>
<dbReference type="Proteomes" id="UP000182658">
    <property type="component" value="Unassembled WGS sequence"/>
</dbReference>
<evidence type="ECO:0000256" key="1">
    <source>
        <dbReference type="ARBA" id="ARBA00010617"/>
    </source>
</evidence>
<dbReference type="InterPro" id="IPR050364">
    <property type="entry name" value="Cytochrome_P450_fung"/>
</dbReference>